<name>A0A2Z4GBU4_9BACT</name>
<dbReference type="InterPro" id="IPR025345">
    <property type="entry name" value="DUF4249"/>
</dbReference>
<dbReference type="OrthoDB" id="1062680at2"/>
<evidence type="ECO:0000313" key="2">
    <source>
        <dbReference type="Proteomes" id="UP000249873"/>
    </source>
</evidence>
<proteinExistence type="predicted"/>
<accession>A0A2Z4GBU4</accession>
<keyword evidence="2" id="KW-1185">Reference proteome</keyword>
<dbReference type="AlphaFoldDB" id="A0A2Z4GBU4"/>
<dbReference type="RefSeq" id="WP_111371952.1">
    <property type="nucleotide sequence ID" value="NZ_CP029480.1"/>
</dbReference>
<dbReference type="Proteomes" id="UP000249873">
    <property type="component" value="Chromosome"/>
</dbReference>
<sequence>MIRVVFIFLFLALTSCNEKYDFNVTSDTPGIVIEASVSDISFTESIDFPSAGRYFSVRLSQTTTVDNVRDKLISGARVVLNDSEGNSWQYEENTTGTGLYYLRNDAFYAQDEVSYQLVISLVEGPRFESKWEKLPTTKNEIGGMSFDETNQGVFEWEAGERVIKEKDGVNVKIDVNGGAEKSRHFRWSFEPLWLYKSELAQIDSPVRYCWVTSRYDFKDFVLQEDNGKDAYQKQLFFLETKGNEFVYQYFSALIHQELISEDYYNFWRDFEAQKDKGGLFDQPPFGLSTNFTATNSDWTVNGYFGVVAEKTTRWEFTVDQLSYNVPNNLYDICEEISDRADQCVNCLLYNIGTPTNVTPWWWTRELN</sequence>
<protein>
    <recommendedName>
        <fullName evidence="3">DUF4249 domain-containing protein</fullName>
    </recommendedName>
</protein>
<reference evidence="1 2" key="1">
    <citation type="submission" date="2018-05" db="EMBL/GenBank/DDBJ databases">
        <title>Complete genome sequence of Arcticibacterium luteifluviistationis SM1504T, a cytophagaceae bacterium isolated from Arctic surface seawater.</title>
        <authorList>
            <person name="Li Y."/>
            <person name="Qin Q.-L."/>
        </authorList>
    </citation>
    <scope>NUCLEOTIDE SEQUENCE [LARGE SCALE GENOMIC DNA]</scope>
    <source>
        <strain evidence="1 2">SM1504</strain>
    </source>
</reference>
<organism evidence="1 2">
    <name type="scientific">Arcticibacterium luteifluviistationis</name>
    <dbReference type="NCBI Taxonomy" id="1784714"/>
    <lineage>
        <taxon>Bacteria</taxon>
        <taxon>Pseudomonadati</taxon>
        <taxon>Bacteroidota</taxon>
        <taxon>Cytophagia</taxon>
        <taxon>Cytophagales</taxon>
        <taxon>Leadbetterellaceae</taxon>
        <taxon>Arcticibacterium</taxon>
    </lineage>
</organism>
<dbReference type="KEGG" id="als:DJ013_11475"/>
<dbReference type="PROSITE" id="PS51257">
    <property type="entry name" value="PROKAR_LIPOPROTEIN"/>
    <property type="match status" value="1"/>
</dbReference>
<gene>
    <name evidence="1" type="ORF">DJ013_11475</name>
</gene>
<evidence type="ECO:0000313" key="1">
    <source>
        <dbReference type="EMBL" id="AWV98759.1"/>
    </source>
</evidence>
<dbReference type="EMBL" id="CP029480">
    <property type="protein sequence ID" value="AWV98759.1"/>
    <property type="molecule type" value="Genomic_DNA"/>
</dbReference>
<evidence type="ECO:0008006" key="3">
    <source>
        <dbReference type="Google" id="ProtNLM"/>
    </source>
</evidence>
<dbReference type="Pfam" id="PF14054">
    <property type="entry name" value="DUF4249"/>
    <property type="match status" value="1"/>
</dbReference>